<evidence type="ECO:0000313" key="3">
    <source>
        <dbReference type="Proteomes" id="UP000249364"/>
    </source>
</evidence>
<dbReference type="OrthoDB" id="10005092at2"/>
<comment type="caution">
    <text evidence="2">The sequence shown here is derived from an EMBL/GenBank/DDBJ whole genome shotgun (WGS) entry which is preliminary data.</text>
</comment>
<keyword evidence="1" id="KW-0732">Signal</keyword>
<organism evidence="2 3">
    <name type="scientific">Roseinatronobacter thiooxidans</name>
    <dbReference type="NCBI Taxonomy" id="121821"/>
    <lineage>
        <taxon>Bacteria</taxon>
        <taxon>Pseudomonadati</taxon>
        <taxon>Pseudomonadota</taxon>
        <taxon>Alphaproteobacteria</taxon>
        <taxon>Rhodobacterales</taxon>
        <taxon>Paracoccaceae</taxon>
        <taxon>Roseinatronobacter</taxon>
    </lineage>
</organism>
<feature type="chain" id="PRO_5016078183" description="Autotransporter adhesin" evidence="1">
    <location>
        <begin position="31"/>
        <end position="1643"/>
    </location>
</feature>
<dbReference type="STRING" id="121821.GCA_001870675_01140"/>
<dbReference type="RefSeq" id="WP_071469919.1">
    <property type="nucleotide sequence ID" value="NZ_MEHT01000018.1"/>
</dbReference>
<evidence type="ECO:0000313" key="2">
    <source>
        <dbReference type="EMBL" id="PZX45705.1"/>
    </source>
</evidence>
<reference evidence="2 3" key="1">
    <citation type="submission" date="2018-06" db="EMBL/GenBank/DDBJ databases">
        <title>Genomic Encyclopedia of Archaeal and Bacterial Type Strains, Phase II (KMG-II): from individual species to whole genera.</title>
        <authorList>
            <person name="Goeker M."/>
        </authorList>
    </citation>
    <scope>NUCLEOTIDE SEQUENCE [LARGE SCALE GENOMIC DNA]</scope>
    <source>
        <strain evidence="2 3">DSM 13087</strain>
    </source>
</reference>
<name>A0A2W7R4Y9_9RHOB</name>
<gene>
    <name evidence="2" type="ORF">LY56_01730</name>
</gene>
<protein>
    <recommendedName>
        <fullName evidence="4">Autotransporter adhesin</fullName>
    </recommendedName>
</protein>
<proteinExistence type="predicted"/>
<sequence length="1643" mass="163865">MSQDTGFLHRVYLATLLGTVSFAAISLASAAQSQTVNLSSDANGFSVADVLNRGTISINAQTFDDSITATILDGALQQSSGGAVENSSVVIEDNQLLARAFGNQSDMQAQLLGSGANGRLGLLSGQDARGAVTANVNGSTLTAEITTTDNAAGSSFTASANRLEAAVTVNEARSVFADNVSAELVAQLANDTTALSTVSLISGLGAQLVDVDGGSSVVASSQVMRDDALTSRATVNDNTIDVDLREGAQISNGSNSALSVDGNILRATLTGNTAVAGTDLSVDTLFQGSAAVLNQQQIGDGSDAINLRAEANNSALRVDLGTVTDSAVSVADNRIGASASGIVGRNGSGPGTFLNVEANQINAAGGEASVSFGAAGELNLDASFVLGTQQLIVGDAGDTSAITAQALRSGLTVLSRGVEDSALDVTGNTLFATAGGNEGGSEIQISGTSINASAALGNEQRVTNTSIRATLGNGGAQTELSATVEGQLTDSSIAVDSNLLLAQAEANVGRNLLSVDSDTVLTRTSPNNRAVITNDDDVARGGLVLASSQEFSGSASVLSAAADSALSVTVGQGIVGAIGGSSVSISDNTQMVMAEANQIVNALELSALSLGEGVEAATSILSNRQDVDVDAITATSDLTARLTQGTPVVGTDRIAGSSLSVDGNENRSVVMGNEAGNLLSLTADTVIVGNLGQESRANFEGNFPVLATSVLANRQSLEADTLIATATTGVALLSEANINAFTNGSDLSLSDNRTIAGVTGNAATSRIEQDAGTASGATAALRNLQTGTADATATANGRFELSIRGNVENTSLAIDRNRLFSSVTGNTSQSTITASATSFDTPAGSIDYNARFDGTTVVGQARADFALLSDQAQGGNLAANTEVEATLLVQGASGGRNFTGTSASIDDTLARADALANEAVNRLDVEADADANNVTGAIASRQQSTDGISAAVTTVGTDFTLQNRGSLTDSRMSIDGTSFIARAGANTVENQLSFEAVSLTGATLQSGFNALGARLNLADDLVLARSDASIANLQDSGSSVTATARFEAAANTLVDNLLRSNASVSRSALQAQAAGNRASNLAEIFADGSVTGTSAVANAQISRESIIALSDAIVRIRVNVNQFDIGNALDNSAIAIDDNIALTRATGNIATSALQVNATSIAGISDTSNITDILVPDGGTGNVRARADFVVASQQLTTGAVSAGTDSTQFDMGLRQLVAGNILASAASISGNIGQSVANANQATNLVDLAAATEVSGTAAIVNDQSGSAAVDANFDLIAVLRQDLSASNPEPQVSASSIALDDNLSISVARGNDAVNNVSVAGASVSGRDNTTSVGATGSTLNGAGNALLANTQNRTAGQGITASASIRADALLTSINTGGDPVDTPSSLTDSSVSISGNFVDSTASANRARNTMVLNADTAQRAGGGIVTSQGSDSDVTSDVRITARAGSDAFGDISSSSVALNANIGVARATGNEAVSRMNVQGGTAVIGQGGSGGSASFTASPGALNAAGDFALVSNQDNSGAVMASAGDTIGDRSLISATTQGALLNSSVSVSNNALVADATSNRADNRMTVSGRPASENVTVAVASRQVATGPVTAQVNSGRMASASGAITSSAVRVSGNQFSAGATGNVATTRLTRD</sequence>
<keyword evidence="3" id="KW-1185">Reference proteome</keyword>
<evidence type="ECO:0000256" key="1">
    <source>
        <dbReference type="SAM" id="SignalP"/>
    </source>
</evidence>
<accession>A0A2W7R4Y9</accession>
<feature type="signal peptide" evidence="1">
    <location>
        <begin position="1"/>
        <end position="30"/>
    </location>
</feature>
<dbReference type="EMBL" id="QKZQ01000006">
    <property type="protein sequence ID" value="PZX45705.1"/>
    <property type="molecule type" value="Genomic_DNA"/>
</dbReference>
<dbReference type="Proteomes" id="UP000249364">
    <property type="component" value="Unassembled WGS sequence"/>
</dbReference>
<evidence type="ECO:0008006" key="4">
    <source>
        <dbReference type="Google" id="ProtNLM"/>
    </source>
</evidence>